<proteinExistence type="predicted"/>
<dbReference type="PANTHER" id="PTHR20958">
    <property type="entry name" value="GLYCINE N-ACYLTRANSFERASE-LIKE PROTEIN"/>
    <property type="match status" value="1"/>
</dbReference>
<dbReference type="InterPro" id="IPR013653">
    <property type="entry name" value="GCN5-like_dom"/>
</dbReference>
<dbReference type="RefSeq" id="XP_018007205.2">
    <property type="nucleotide sequence ID" value="XM_018151716.2"/>
</dbReference>
<dbReference type="Proteomes" id="UP000694843">
    <property type="component" value="Unplaced"/>
</dbReference>
<dbReference type="Gene3D" id="3.40.630.30">
    <property type="match status" value="1"/>
</dbReference>
<protein>
    <submittedName>
        <fullName evidence="3">Uncharacterized protein LOC108665005</fullName>
    </submittedName>
</protein>
<dbReference type="AlphaFoldDB" id="A0A8B7N0Y3"/>
<evidence type="ECO:0000313" key="2">
    <source>
        <dbReference type="Proteomes" id="UP000694843"/>
    </source>
</evidence>
<dbReference type="InterPro" id="IPR016181">
    <property type="entry name" value="Acyl_CoA_acyltransferase"/>
</dbReference>
<dbReference type="Pfam" id="PF08445">
    <property type="entry name" value="FR47"/>
    <property type="match status" value="1"/>
</dbReference>
<dbReference type="GO" id="GO:0016747">
    <property type="term" value="F:acyltransferase activity, transferring groups other than amino-acyl groups"/>
    <property type="evidence" value="ECO:0007669"/>
    <property type="project" value="InterPro"/>
</dbReference>
<dbReference type="OrthoDB" id="6372740at2759"/>
<name>A0A8B7N0Y3_HYAAZ</name>
<dbReference type="KEGG" id="hazt:108665005"/>
<gene>
    <name evidence="3" type="primary">LOC108665005</name>
</gene>
<organism evidence="2 3">
    <name type="scientific">Hyalella azteca</name>
    <name type="common">Amphipod</name>
    <dbReference type="NCBI Taxonomy" id="294128"/>
    <lineage>
        <taxon>Eukaryota</taxon>
        <taxon>Metazoa</taxon>
        <taxon>Ecdysozoa</taxon>
        <taxon>Arthropoda</taxon>
        <taxon>Crustacea</taxon>
        <taxon>Multicrustacea</taxon>
        <taxon>Malacostraca</taxon>
        <taxon>Eumalacostraca</taxon>
        <taxon>Peracarida</taxon>
        <taxon>Amphipoda</taxon>
        <taxon>Senticaudata</taxon>
        <taxon>Talitrida</taxon>
        <taxon>Talitroidea</taxon>
        <taxon>Hyalellidae</taxon>
        <taxon>Hyalella</taxon>
    </lineage>
</organism>
<evidence type="ECO:0000259" key="1">
    <source>
        <dbReference type="Pfam" id="PF08445"/>
    </source>
</evidence>
<dbReference type="InterPro" id="IPR053225">
    <property type="entry name" value="Acyl-CoA_N-acyltransferase"/>
</dbReference>
<feature type="domain" description="GCN5-related N-acetyltransferase Rv2170-like" evidence="1">
    <location>
        <begin position="265"/>
        <end position="342"/>
    </location>
</feature>
<evidence type="ECO:0000313" key="3">
    <source>
        <dbReference type="RefSeq" id="XP_018007205.2"/>
    </source>
</evidence>
<accession>A0A8B7N0Y3</accession>
<reference evidence="3" key="1">
    <citation type="submission" date="2025-08" db="UniProtKB">
        <authorList>
            <consortium name="RefSeq"/>
        </authorList>
    </citation>
    <scope>IDENTIFICATION</scope>
    <source>
        <tissue evidence="3">Whole organism</tissue>
    </source>
</reference>
<dbReference type="PANTHER" id="PTHR20958:SF6">
    <property type="entry name" value="GLYCINE N-ACYLTRANSFERASE-LIKE PROTEIN"/>
    <property type="match status" value="1"/>
</dbReference>
<dbReference type="GeneID" id="108665005"/>
<keyword evidence="2" id="KW-1185">Reference proteome</keyword>
<sequence length="377" mass="42610">MSNCKSQLVSILKKIFVRKAAVSHTLTFAPMEKSYTMKTGDETLSMTVVPPEEYNNYADSLRELRPHSYQIEAMLRAQLKYDFFGLINAKLYAPASSSQRHHMAVISPSGSSTEMESLSLFWDDDQLSDGTVYRLLQSLPLNWQRPYVIRQIPIHLSAKLDLMMQELSGGILRQFAPFPVVILSLAPEDTPPVPSLPSGYVFGKLDASFSEEVMSVWSDAPTETAKTVSKYFEKFPSVAIFSKENSRKCLANVVENGSDPSTNGKSAELASYCCFKQSSDVGMTYTDEKHRRKGLARAATLQLCHELHSQGIFVNVMIERVNEISIKLHKSMGFKHCTDSLFIFYIPKGFNIYSFSHFENIAKYIPEDQIKKWKDCL</sequence>
<dbReference type="SUPFAM" id="SSF55729">
    <property type="entry name" value="Acyl-CoA N-acyltransferases (Nat)"/>
    <property type="match status" value="1"/>
</dbReference>